<dbReference type="EMBL" id="JAACJL010000057">
    <property type="protein sequence ID" value="KAF4612180.1"/>
    <property type="molecule type" value="Genomic_DNA"/>
</dbReference>
<protein>
    <recommendedName>
        <fullName evidence="3">Protein HRI1</fullName>
    </recommendedName>
</protein>
<keyword evidence="2" id="KW-1185">Reference proteome</keyword>
<evidence type="ECO:0000313" key="1">
    <source>
        <dbReference type="EMBL" id="KAF4612180.1"/>
    </source>
</evidence>
<dbReference type="AlphaFoldDB" id="A0A8H4VLA0"/>
<name>A0A8H4VLA0_9AGAR</name>
<dbReference type="Gene3D" id="2.40.128.320">
    <property type="entry name" value="Protein HRI1, N-terminal domain"/>
    <property type="match status" value="1"/>
</dbReference>
<accession>A0A8H4VLA0</accession>
<comment type="caution">
    <text evidence="1">The sequence shown here is derived from an EMBL/GenBank/DDBJ whole genome shotgun (WGS) entry which is preliminary data.</text>
</comment>
<dbReference type="InterPro" id="IPR031818">
    <property type="entry name" value="Hri1"/>
</dbReference>
<reference evidence="1 2" key="1">
    <citation type="submission" date="2019-12" db="EMBL/GenBank/DDBJ databases">
        <authorList>
            <person name="Floudas D."/>
            <person name="Bentzer J."/>
            <person name="Ahren D."/>
            <person name="Johansson T."/>
            <person name="Persson P."/>
            <person name="Tunlid A."/>
        </authorList>
    </citation>
    <scope>NUCLEOTIDE SEQUENCE [LARGE SCALE GENOMIC DNA]</scope>
    <source>
        <strain evidence="1 2">CBS 102.39</strain>
    </source>
</reference>
<organism evidence="1 2">
    <name type="scientific">Agrocybe pediades</name>
    <dbReference type="NCBI Taxonomy" id="84607"/>
    <lineage>
        <taxon>Eukaryota</taxon>
        <taxon>Fungi</taxon>
        <taxon>Dikarya</taxon>
        <taxon>Basidiomycota</taxon>
        <taxon>Agaricomycotina</taxon>
        <taxon>Agaricomycetes</taxon>
        <taxon>Agaricomycetidae</taxon>
        <taxon>Agaricales</taxon>
        <taxon>Agaricineae</taxon>
        <taxon>Strophariaceae</taxon>
        <taxon>Agrocybe</taxon>
    </lineage>
</organism>
<dbReference type="InterPro" id="IPR043047">
    <property type="entry name" value="Hri1_N_sf"/>
</dbReference>
<dbReference type="Proteomes" id="UP000521872">
    <property type="component" value="Unassembled WGS sequence"/>
</dbReference>
<evidence type="ECO:0000313" key="2">
    <source>
        <dbReference type="Proteomes" id="UP000521872"/>
    </source>
</evidence>
<evidence type="ECO:0008006" key="3">
    <source>
        <dbReference type="Google" id="ProtNLM"/>
    </source>
</evidence>
<dbReference type="Pfam" id="PF16815">
    <property type="entry name" value="HRI1"/>
    <property type="match status" value="1"/>
</dbReference>
<gene>
    <name evidence="1" type="ORF">D9613_003794</name>
</gene>
<sequence>MISSTSSVSIRRHIRWLPHPPSEPTHTLVLTGKSGVFVDVRFCKVSGQLDWAFAGYRHQVADDTVQFVHHIDSRTLEPLNVQDIGKNSVLETGQVLECGEMVNPETSQMTSYEELWEDVSLQPQHAAVFIKNKAGTRWQAQVENWQLGLGRKPNGTFWAWQAMKDSDTDGWKIIFSTELAKVVYLPVDIGICGRRELVVWDEDCWIVLDQH</sequence>
<proteinExistence type="predicted"/>